<reference evidence="3" key="1">
    <citation type="journal article" date="2014" name="Int. J. Syst. Evol. Microbiol.">
        <title>Complete genome sequence of Corynebacterium casei LMG S-19264T (=DSM 44701T), isolated from a smear-ripened cheese.</title>
        <authorList>
            <consortium name="US DOE Joint Genome Institute (JGI-PGF)"/>
            <person name="Walter F."/>
            <person name="Albersmeier A."/>
            <person name="Kalinowski J."/>
            <person name="Ruckert C."/>
        </authorList>
    </citation>
    <scope>NUCLEOTIDE SEQUENCE</scope>
    <source>
        <strain evidence="3">CGMCC 1.12924</strain>
    </source>
</reference>
<dbReference type="Proteomes" id="UP000652231">
    <property type="component" value="Unassembled WGS sequence"/>
</dbReference>
<reference evidence="3" key="2">
    <citation type="submission" date="2020-09" db="EMBL/GenBank/DDBJ databases">
        <authorList>
            <person name="Sun Q."/>
            <person name="Zhou Y."/>
        </authorList>
    </citation>
    <scope>NUCLEOTIDE SEQUENCE</scope>
    <source>
        <strain evidence="3">CGMCC 1.12924</strain>
    </source>
</reference>
<dbReference type="Pfam" id="PF09603">
    <property type="entry name" value="Fib_succ_major"/>
    <property type="match status" value="1"/>
</dbReference>
<name>A0A8J2V9D5_9FLAO</name>
<evidence type="ECO:0000313" key="4">
    <source>
        <dbReference type="Proteomes" id="UP000652231"/>
    </source>
</evidence>
<keyword evidence="1" id="KW-0472">Membrane</keyword>
<dbReference type="NCBIfam" id="TIGR02145">
    <property type="entry name" value="Fib_succ_major"/>
    <property type="match status" value="1"/>
</dbReference>
<evidence type="ECO:0000259" key="2">
    <source>
        <dbReference type="Pfam" id="PF09603"/>
    </source>
</evidence>
<keyword evidence="1" id="KW-0812">Transmembrane</keyword>
<comment type="caution">
    <text evidence="3">The sequence shown here is derived from an EMBL/GenBank/DDBJ whole genome shotgun (WGS) entry which is preliminary data.</text>
</comment>
<dbReference type="EMBL" id="BMGK01000004">
    <property type="protein sequence ID" value="GGD89449.1"/>
    <property type="molecule type" value="Genomic_DNA"/>
</dbReference>
<dbReference type="RefSeq" id="WP_188440481.1">
    <property type="nucleotide sequence ID" value="NZ_BMGK01000004.1"/>
</dbReference>
<gene>
    <name evidence="3" type="ORF">GCM10011312_11650</name>
</gene>
<evidence type="ECO:0000313" key="3">
    <source>
        <dbReference type="EMBL" id="GGD89449.1"/>
    </source>
</evidence>
<feature type="domain" description="Fibrobacter succinogenes major paralogous" evidence="2">
    <location>
        <begin position="40"/>
        <end position="222"/>
    </location>
</feature>
<dbReference type="AlphaFoldDB" id="A0A8J2V9D5"/>
<accession>A0A8J2V9D5</accession>
<evidence type="ECO:0000256" key="1">
    <source>
        <dbReference type="SAM" id="Phobius"/>
    </source>
</evidence>
<keyword evidence="4" id="KW-1185">Reference proteome</keyword>
<proteinExistence type="predicted"/>
<protein>
    <recommendedName>
        <fullName evidence="2">Fibrobacter succinogenes major paralogous domain-containing protein</fullName>
    </recommendedName>
</protein>
<sequence length="223" mass="25285">MKVFTQYIKISSTLYSFYWVFIFVFTFPVNSQNTNEIKGVIIGNQIWSNGNLSSITFKNGDPIPQAKTREEWIEAGINCTPAWSYYENQSKIAEKSGVLYNWFAVTDPRGLAPSGWKIPTKEDFNILQAFLGGKDIAGKKIKASSLWFRNGHGDNSSGFNAIGGGNRDFEGYFFYIGRVASWWTSTEYDTYNAWYFYTDYGSDALKDFGGGKMMGMSVRCIKE</sequence>
<organism evidence="3 4">
    <name type="scientific">Planktosalinus lacus</name>
    <dbReference type="NCBI Taxonomy" id="1526573"/>
    <lineage>
        <taxon>Bacteria</taxon>
        <taxon>Pseudomonadati</taxon>
        <taxon>Bacteroidota</taxon>
        <taxon>Flavobacteriia</taxon>
        <taxon>Flavobacteriales</taxon>
        <taxon>Flavobacteriaceae</taxon>
        <taxon>Planktosalinus</taxon>
    </lineage>
</organism>
<dbReference type="InterPro" id="IPR011871">
    <property type="entry name" value="Fib_succ_major"/>
</dbReference>
<feature type="transmembrane region" description="Helical" evidence="1">
    <location>
        <begin position="12"/>
        <end position="29"/>
    </location>
</feature>
<keyword evidence="1" id="KW-1133">Transmembrane helix</keyword>